<dbReference type="GO" id="GO:0030496">
    <property type="term" value="C:midbody"/>
    <property type="evidence" value="ECO:0007669"/>
    <property type="project" value="TreeGrafter"/>
</dbReference>
<feature type="compositionally biased region" description="Pro residues" evidence="1">
    <location>
        <begin position="234"/>
        <end position="243"/>
    </location>
</feature>
<dbReference type="GO" id="GO:0031122">
    <property type="term" value="P:cytoplasmic microtubule organization"/>
    <property type="evidence" value="ECO:0007669"/>
    <property type="project" value="TreeGrafter"/>
</dbReference>
<dbReference type="PANTHER" id="PTHR21831:SF2">
    <property type="entry name" value="MICROTUBULE-ASSOCIATED PROTEIN 10"/>
    <property type="match status" value="1"/>
</dbReference>
<dbReference type="EMBL" id="CAJOBR010000280">
    <property type="protein sequence ID" value="CAF4490597.1"/>
    <property type="molecule type" value="Genomic_DNA"/>
</dbReference>
<feature type="region of interest" description="Disordered" evidence="1">
    <location>
        <begin position="217"/>
        <end position="243"/>
    </location>
</feature>
<dbReference type="GO" id="GO:0008017">
    <property type="term" value="F:microtubule binding"/>
    <property type="evidence" value="ECO:0007669"/>
    <property type="project" value="InterPro"/>
</dbReference>
<dbReference type="GO" id="GO:0032467">
    <property type="term" value="P:positive regulation of cytokinesis"/>
    <property type="evidence" value="ECO:0007669"/>
    <property type="project" value="TreeGrafter"/>
</dbReference>
<dbReference type="InterPro" id="IPR039302">
    <property type="entry name" value="MAP10"/>
</dbReference>
<dbReference type="Pfam" id="PF14924">
    <property type="entry name" value="MAP10_N"/>
    <property type="match status" value="1"/>
</dbReference>
<dbReference type="GO" id="GO:1990023">
    <property type="term" value="C:mitotic spindle midzone"/>
    <property type="evidence" value="ECO:0007669"/>
    <property type="project" value="TreeGrafter"/>
</dbReference>
<name>A0A820UVA2_9BILA</name>
<dbReference type="GO" id="GO:0005813">
    <property type="term" value="C:centrosome"/>
    <property type="evidence" value="ECO:0007669"/>
    <property type="project" value="TreeGrafter"/>
</dbReference>
<dbReference type="Proteomes" id="UP000663848">
    <property type="component" value="Unassembled WGS sequence"/>
</dbReference>
<proteinExistence type="predicted"/>
<protein>
    <submittedName>
        <fullName evidence="2">Uncharacterized protein</fullName>
    </submittedName>
</protein>
<gene>
    <name evidence="2" type="ORF">QYT958_LOCUS3818</name>
</gene>
<accession>A0A820UVA2</accession>
<dbReference type="GO" id="GO:0097431">
    <property type="term" value="C:mitotic spindle pole"/>
    <property type="evidence" value="ECO:0007669"/>
    <property type="project" value="TreeGrafter"/>
</dbReference>
<feature type="non-terminal residue" evidence="2">
    <location>
        <position position="1"/>
    </location>
</feature>
<evidence type="ECO:0000313" key="3">
    <source>
        <dbReference type="Proteomes" id="UP000663848"/>
    </source>
</evidence>
<evidence type="ECO:0000313" key="2">
    <source>
        <dbReference type="EMBL" id="CAF4490597.1"/>
    </source>
</evidence>
<comment type="caution">
    <text evidence="2">The sequence shown here is derived from an EMBL/GenBank/DDBJ whole genome shotgun (WGS) entry which is preliminary data.</text>
</comment>
<sequence length="243" mass="27761">MPGTMTEHENLLSLVSIEVLINQVHLDLNIECHFPCIVFRLLDYPAVSIPYFDQWQLEEFNDLKRNHPNLTWRQLLSDQFYELRSANGKFNFKRGKSCLFKTYFKTLYTHLLNVPLFLLLIDQINNKDDVNPNTTQFIGSCNIKLNELIEKLNQAITKNGNDIPLVEQETFNCTLFNLMGTRIGTCDVAVRFCHYGTTIVTHLPMLDDGPVVKTDKKAVNGNKEKINAPLSSHLPPPPPPPPP</sequence>
<organism evidence="2 3">
    <name type="scientific">Rotaria socialis</name>
    <dbReference type="NCBI Taxonomy" id="392032"/>
    <lineage>
        <taxon>Eukaryota</taxon>
        <taxon>Metazoa</taxon>
        <taxon>Spiralia</taxon>
        <taxon>Gnathifera</taxon>
        <taxon>Rotifera</taxon>
        <taxon>Eurotatoria</taxon>
        <taxon>Bdelloidea</taxon>
        <taxon>Philodinida</taxon>
        <taxon>Philodinidae</taxon>
        <taxon>Rotaria</taxon>
    </lineage>
</organism>
<dbReference type="GO" id="GO:0005881">
    <property type="term" value="C:cytoplasmic microtubule"/>
    <property type="evidence" value="ECO:0007669"/>
    <property type="project" value="TreeGrafter"/>
</dbReference>
<dbReference type="AlphaFoldDB" id="A0A820UVA2"/>
<evidence type="ECO:0000256" key="1">
    <source>
        <dbReference type="SAM" id="MobiDB-lite"/>
    </source>
</evidence>
<feature type="compositionally biased region" description="Basic and acidic residues" evidence="1">
    <location>
        <begin position="217"/>
        <end position="226"/>
    </location>
</feature>
<reference evidence="2" key="1">
    <citation type="submission" date="2021-02" db="EMBL/GenBank/DDBJ databases">
        <authorList>
            <person name="Nowell W R."/>
        </authorList>
    </citation>
    <scope>NUCLEOTIDE SEQUENCE</scope>
</reference>
<dbReference type="PANTHER" id="PTHR21831">
    <property type="entry name" value="MICROTUBULE-ASSOCIATED PROTEIN 10"/>
    <property type="match status" value="1"/>
</dbReference>
<dbReference type="GO" id="GO:0051256">
    <property type="term" value="P:mitotic spindle midzone assembly"/>
    <property type="evidence" value="ECO:0007669"/>
    <property type="project" value="TreeGrafter"/>
</dbReference>